<reference evidence="3" key="1">
    <citation type="journal article" date="2020" name="Nature">
        <title>Giant virus diversity and host interactions through global metagenomics.</title>
        <authorList>
            <person name="Schulz F."/>
            <person name="Roux S."/>
            <person name="Paez-Espino D."/>
            <person name="Jungbluth S."/>
            <person name="Walsh D.A."/>
            <person name="Denef V.J."/>
            <person name="McMahon K.D."/>
            <person name="Konstantinidis K.T."/>
            <person name="Eloe-Fadrosh E.A."/>
            <person name="Kyrpides N.C."/>
            <person name="Woyke T."/>
        </authorList>
    </citation>
    <scope>NUCLEOTIDE SEQUENCE</scope>
    <source>
        <strain evidence="3">GVMAG-M-3300023174-30</strain>
    </source>
</reference>
<keyword evidence="2" id="KW-1133">Transmembrane helix</keyword>
<feature type="transmembrane region" description="Helical" evidence="2">
    <location>
        <begin position="91"/>
        <end position="111"/>
    </location>
</feature>
<accession>A0A6C0DL17</accession>
<evidence type="ECO:0000313" key="3">
    <source>
        <dbReference type="EMBL" id="QHT17616.1"/>
    </source>
</evidence>
<feature type="compositionally biased region" description="Polar residues" evidence="1">
    <location>
        <begin position="1"/>
        <end position="10"/>
    </location>
</feature>
<protein>
    <recommendedName>
        <fullName evidence="4">Transmembrane protein</fullName>
    </recommendedName>
</protein>
<feature type="region of interest" description="Disordered" evidence="1">
    <location>
        <begin position="1"/>
        <end position="29"/>
    </location>
</feature>
<dbReference type="AlphaFoldDB" id="A0A6C0DL17"/>
<feature type="region of interest" description="Disordered" evidence="1">
    <location>
        <begin position="57"/>
        <end position="80"/>
    </location>
</feature>
<evidence type="ECO:0008006" key="4">
    <source>
        <dbReference type="Google" id="ProtNLM"/>
    </source>
</evidence>
<feature type="transmembrane region" description="Helical" evidence="2">
    <location>
        <begin position="131"/>
        <end position="150"/>
    </location>
</feature>
<keyword evidence="2" id="KW-0812">Transmembrane</keyword>
<name>A0A6C0DL17_9ZZZZ</name>
<evidence type="ECO:0000256" key="2">
    <source>
        <dbReference type="SAM" id="Phobius"/>
    </source>
</evidence>
<evidence type="ECO:0000256" key="1">
    <source>
        <dbReference type="SAM" id="MobiDB-lite"/>
    </source>
</evidence>
<proteinExistence type="predicted"/>
<keyword evidence="2" id="KW-0472">Membrane</keyword>
<dbReference type="EMBL" id="MN739643">
    <property type="protein sequence ID" value="QHT17616.1"/>
    <property type="molecule type" value="Genomic_DNA"/>
</dbReference>
<sequence length="151" mass="17661">MQQQQNNMITSLDKIPMKSPANVSNNDDLSDPIVKNVLDEFEQELLMQQKPKYNIHDTPQQQFQPQYRPSPQPQPQQQPQKITKCYIDNELITKAFIICIIMAIITNPYIYDTLITKMPDNISVILDSYNYIIKIILLFVAIYGMMFYNLI</sequence>
<organism evidence="3">
    <name type="scientific">viral metagenome</name>
    <dbReference type="NCBI Taxonomy" id="1070528"/>
    <lineage>
        <taxon>unclassified sequences</taxon>
        <taxon>metagenomes</taxon>
        <taxon>organismal metagenomes</taxon>
    </lineage>
</organism>